<evidence type="ECO:0000256" key="1">
    <source>
        <dbReference type="ARBA" id="ARBA00022676"/>
    </source>
</evidence>
<evidence type="ECO:0000313" key="4">
    <source>
        <dbReference type="Proteomes" id="UP000017175"/>
    </source>
</evidence>
<organism evidence="3 4">
    <name type="scientific">Pseudomonas fluorescens NCIMB 11764</name>
    <dbReference type="NCBI Taxonomy" id="1221522"/>
    <lineage>
        <taxon>Bacteria</taxon>
        <taxon>Pseudomonadati</taxon>
        <taxon>Pseudomonadota</taxon>
        <taxon>Gammaproteobacteria</taxon>
        <taxon>Pseudomonadales</taxon>
        <taxon>Pseudomonadaceae</taxon>
        <taxon>Pseudomonas</taxon>
    </lineage>
</organism>
<dbReference type="CDD" id="cd11301">
    <property type="entry name" value="Fut1_Fut2_like"/>
    <property type="match status" value="1"/>
</dbReference>
<dbReference type="Pfam" id="PF01531">
    <property type="entry name" value="Glyco_transf_11"/>
    <property type="match status" value="1"/>
</dbReference>
<dbReference type="GO" id="GO:0008107">
    <property type="term" value="F:galactoside 2-alpha-L-fucosyltransferase activity"/>
    <property type="evidence" value="ECO:0007669"/>
    <property type="project" value="InterPro"/>
</dbReference>
<dbReference type="GO" id="GO:0005975">
    <property type="term" value="P:carbohydrate metabolic process"/>
    <property type="evidence" value="ECO:0007669"/>
    <property type="project" value="InterPro"/>
</dbReference>
<dbReference type="Proteomes" id="UP000017175">
    <property type="component" value="Chromosome"/>
</dbReference>
<dbReference type="RefSeq" id="WP_017337316.1">
    <property type="nucleotide sequence ID" value="NZ_CP010945.1"/>
</dbReference>
<keyword evidence="1" id="KW-0328">Glycosyltransferase</keyword>
<dbReference type="AlphaFoldDB" id="A0A0K1QP94"/>
<dbReference type="Gene3D" id="3.40.50.11350">
    <property type="match status" value="1"/>
</dbReference>
<proteinExistence type="predicted"/>
<dbReference type="PANTHER" id="PTHR11927">
    <property type="entry name" value="GALACTOSIDE 2-L-FUCOSYLTRANSFERASE"/>
    <property type="match status" value="1"/>
</dbReference>
<protein>
    <submittedName>
        <fullName evidence="3">Glycosyl transferase family 11</fullName>
    </submittedName>
</protein>
<dbReference type="GO" id="GO:0016020">
    <property type="term" value="C:membrane"/>
    <property type="evidence" value="ECO:0007669"/>
    <property type="project" value="InterPro"/>
</dbReference>
<reference evidence="3 4" key="1">
    <citation type="journal article" date="2012" name="J. Bacteriol.">
        <title>Draft genome sequence of the cyanide-utilizing bacterium Pseudomonas fluorescens strain NCIMB 11764.</title>
        <authorList>
            <person name="Vilo C.A."/>
            <person name="Benedik M.J."/>
            <person name="Kunz D.A."/>
            <person name="Dong Q."/>
        </authorList>
    </citation>
    <scope>NUCLEOTIDE SEQUENCE [LARGE SCALE GENOMIC DNA]</scope>
    <source>
        <strain evidence="3 4">NCIMB 11764</strain>
    </source>
</reference>
<gene>
    <name evidence="3" type="ORF">B723_14565</name>
</gene>
<evidence type="ECO:0000313" key="3">
    <source>
        <dbReference type="EMBL" id="AKV07576.1"/>
    </source>
</evidence>
<dbReference type="InterPro" id="IPR002516">
    <property type="entry name" value="Glyco_trans_11"/>
</dbReference>
<keyword evidence="2 3" id="KW-0808">Transferase</keyword>
<dbReference type="EMBL" id="CP010945">
    <property type="protein sequence ID" value="AKV07576.1"/>
    <property type="molecule type" value="Genomic_DNA"/>
</dbReference>
<name>A0A0K1QP94_PSEFL</name>
<sequence length="288" mass="33070">MVIAHLIGGLGNQMFQYAAARALSSAKKEPLLLDTSSFESYTLHQGFELSKLFAGEMCIARDKDINHVLSWQAFPRIRNFLHRPKLAFLRKASLIIEPSFHYWNGIQKAPADCYLMGYWQSERYFQDAAEEIRKDFTFKLNMSPQNIATADQILNTNAISLHVRRGDYVNNSVYAACTVEYYQAAIQLLSKRVDAPTFFVFSDDIDWVKNNLNIGFPHCYVNHNKGSESYNDMRLMSMCQHNIIANSSFSWWGAWLNSNADKIVVAPKQWFINNTNVNDLFPPAWVTL</sequence>
<dbReference type="PANTHER" id="PTHR11927:SF9">
    <property type="entry name" value="L-FUCOSYLTRANSFERASE"/>
    <property type="match status" value="1"/>
</dbReference>
<accession>A0A0K1QP94</accession>
<evidence type="ECO:0000256" key="2">
    <source>
        <dbReference type="ARBA" id="ARBA00022679"/>
    </source>
</evidence>
<dbReference type="eggNOG" id="ENOG502ZC3Y">
    <property type="taxonomic scope" value="Bacteria"/>
</dbReference>
<dbReference type="OrthoDB" id="9794601at2"/>